<organism evidence="2 3">
    <name type="scientific">Bacillus cereus VD133</name>
    <dbReference type="NCBI Taxonomy" id="1053233"/>
    <lineage>
        <taxon>Bacteria</taxon>
        <taxon>Bacillati</taxon>
        <taxon>Bacillota</taxon>
        <taxon>Bacilli</taxon>
        <taxon>Bacillales</taxon>
        <taxon>Bacillaceae</taxon>
        <taxon>Bacillus</taxon>
        <taxon>Bacillus cereus group</taxon>
    </lineage>
</organism>
<feature type="coiled-coil region" evidence="1">
    <location>
        <begin position="145"/>
        <end position="218"/>
    </location>
</feature>
<proteinExistence type="predicted"/>
<dbReference type="SUPFAM" id="SSF58100">
    <property type="entry name" value="Bacterial hemolysins"/>
    <property type="match status" value="1"/>
</dbReference>
<dbReference type="NCBIfam" id="NF033928">
    <property type="entry name" value="alph_xenorhab_A"/>
    <property type="match status" value="1"/>
</dbReference>
<reference evidence="2 3" key="1">
    <citation type="submission" date="2012-12" db="EMBL/GenBank/DDBJ databases">
        <title>The Genome Sequence of Bacillus cereus VD133.</title>
        <authorList>
            <consortium name="The Broad Institute Genome Sequencing Platform"/>
            <consortium name="The Broad Institute Genome Sequencing Center for Infectious Disease"/>
            <person name="Feldgarden M."/>
            <person name="Van der Auwera G.A."/>
            <person name="Mahillon J."/>
            <person name="Duprez V."/>
            <person name="Timmery S."/>
            <person name="Mattelet C."/>
            <person name="Dierick K."/>
            <person name="Sun M."/>
            <person name="Yu Z."/>
            <person name="Zhu L."/>
            <person name="Hu X."/>
            <person name="Shank E.B."/>
            <person name="Swiecicka I."/>
            <person name="Hansen B.M."/>
            <person name="Andrup L."/>
            <person name="Walker B."/>
            <person name="Young S.K."/>
            <person name="Zeng Q."/>
            <person name="Gargeya S."/>
            <person name="Fitzgerald M."/>
            <person name="Haas B."/>
            <person name="Abouelleil A."/>
            <person name="Alvarado L."/>
            <person name="Arachchi H.M."/>
            <person name="Berlin A.M."/>
            <person name="Chapman S.B."/>
            <person name="Dewar J."/>
            <person name="Goldberg J."/>
            <person name="Griggs A."/>
            <person name="Gujja S."/>
            <person name="Hansen M."/>
            <person name="Howarth C."/>
            <person name="Imamovic A."/>
            <person name="Larimer J."/>
            <person name="McCowan C."/>
            <person name="Murphy C."/>
            <person name="Neiman D."/>
            <person name="Pearson M."/>
            <person name="Priest M."/>
            <person name="Roberts A."/>
            <person name="Saif S."/>
            <person name="Shea T."/>
            <person name="Sisk P."/>
            <person name="Sykes S."/>
            <person name="Wortman J."/>
            <person name="Nusbaum C."/>
            <person name="Birren B."/>
        </authorList>
    </citation>
    <scope>NUCLEOTIDE SEQUENCE [LARGE SCALE GENOMIC DNA]</scope>
    <source>
        <strain evidence="2 3">VD133</strain>
    </source>
</reference>
<dbReference type="GO" id="GO:0016020">
    <property type="term" value="C:membrane"/>
    <property type="evidence" value="ECO:0007669"/>
    <property type="project" value="InterPro"/>
</dbReference>
<dbReference type="CDD" id="cd22656">
    <property type="entry name" value="ClyA_Cry6Aa-like"/>
    <property type="match status" value="1"/>
</dbReference>
<dbReference type="EMBL" id="AHFB01000186">
    <property type="protein sequence ID" value="EOO23735.1"/>
    <property type="molecule type" value="Genomic_DNA"/>
</dbReference>
<protein>
    <submittedName>
        <fullName evidence="2">Uncharacterized protein</fullName>
    </submittedName>
</protein>
<comment type="caution">
    <text evidence="2">The sequence shown here is derived from an EMBL/GenBank/DDBJ whole genome shotgun (WGS) entry which is preliminary data.</text>
</comment>
<sequence length="357" mass="41004">MTKIAKKYDISPRDLGGKKESPFLLQKKDWVIIQKYTGDGMVLPTNEKEMRKTLELKDSIKLPDFKELYAAYQPIQSHCQNWVNDTYKQVIQTADGIVTYARKAKVFYKPLDEAIQNIQNAESQEGVDKYVKRFNEICVKLAQDVAKYRDDAKTLAEKIQQFSRDTESDFRNLKPVYDSYVKQYGEHSEEIKQLTTDIENLRKELEKETEDYNTYESDSWLSLLLGPIFGFILKAILDDTRGKELQAKIDATKKKIQQETDELQRDIALVALLKKSNSGIEKIMTDMNNALPIIQKIQGIWDALHNDLSALSQAVKEDIQDDPDLADIGEESVLEQWGNVGDEANDFRVNADVEFLS</sequence>
<keyword evidence="1" id="KW-0175">Coiled coil</keyword>
<name>A0A9W5PJA0_BACCE</name>
<dbReference type="Proteomes" id="UP000014018">
    <property type="component" value="Unassembled WGS sequence"/>
</dbReference>
<dbReference type="PANTHER" id="PTHR38443">
    <property type="match status" value="1"/>
</dbReference>
<evidence type="ECO:0000313" key="3">
    <source>
        <dbReference type="Proteomes" id="UP000014018"/>
    </source>
</evidence>
<evidence type="ECO:0000313" key="2">
    <source>
        <dbReference type="EMBL" id="EOO23735.1"/>
    </source>
</evidence>
<evidence type="ECO:0000256" key="1">
    <source>
        <dbReference type="SAM" id="Coils"/>
    </source>
</evidence>
<dbReference type="InterPro" id="IPR052785">
    <property type="entry name" value="Enterotoxin_cmpnt"/>
</dbReference>
<accession>A0A9W5PJA0</accession>
<dbReference type="InterPro" id="IPR008414">
    <property type="entry name" value="HBL"/>
</dbReference>
<dbReference type="AlphaFoldDB" id="A0A9W5PJA0"/>
<dbReference type="Gene3D" id="1.20.1170.10">
    <property type="match status" value="1"/>
</dbReference>
<dbReference type="RefSeq" id="WP_016110621.1">
    <property type="nucleotide sequence ID" value="NZ_KB976178.1"/>
</dbReference>
<dbReference type="PANTHER" id="PTHR38443:SF2">
    <property type="entry name" value="NON-HEMOLYTIC ENTEROTOXIN LYTIC COMPONENT L1"/>
    <property type="match status" value="1"/>
</dbReference>
<dbReference type="Pfam" id="PF05791">
    <property type="entry name" value="Bacillus_HBL"/>
    <property type="match status" value="1"/>
</dbReference>
<gene>
    <name evidence="2" type="ORF">IIU_06939</name>
</gene>